<evidence type="ECO:0000313" key="1">
    <source>
        <dbReference type="EMBL" id="MBM7658668.1"/>
    </source>
</evidence>
<dbReference type="PROSITE" id="PS01228">
    <property type="entry name" value="COF_1"/>
    <property type="match status" value="1"/>
</dbReference>
<name>A0ABS2QA63_9BACL</name>
<dbReference type="Pfam" id="PF08282">
    <property type="entry name" value="Hydrolase_3"/>
    <property type="match status" value="1"/>
</dbReference>
<dbReference type="EMBL" id="JAFBEV010000021">
    <property type="protein sequence ID" value="MBM7658668.1"/>
    <property type="molecule type" value="Genomic_DNA"/>
</dbReference>
<keyword evidence="2" id="KW-1185">Reference proteome</keyword>
<gene>
    <name evidence="1" type="ORF">JOC27_002130</name>
</gene>
<dbReference type="SUPFAM" id="SSF56784">
    <property type="entry name" value="HAD-like"/>
    <property type="match status" value="1"/>
</dbReference>
<reference evidence="1 2" key="1">
    <citation type="submission" date="2021-01" db="EMBL/GenBank/DDBJ databases">
        <title>Genomic Encyclopedia of Type Strains, Phase IV (KMG-IV): sequencing the most valuable type-strain genomes for metagenomic binning, comparative biology and taxonomic classification.</title>
        <authorList>
            <person name="Goeker M."/>
        </authorList>
    </citation>
    <scope>NUCLEOTIDE SEQUENCE [LARGE SCALE GENOMIC DNA]</scope>
    <source>
        <strain evidence="1 2">DSM 100968</strain>
    </source>
</reference>
<accession>A0ABS2QA63</accession>
<dbReference type="Gene3D" id="3.40.50.1000">
    <property type="entry name" value="HAD superfamily/HAD-like"/>
    <property type="match status" value="1"/>
</dbReference>
<dbReference type="Proteomes" id="UP000823201">
    <property type="component" value="Unassembled WGS sequence"/>
</dbReference>
<dbReference type="InterPro" id="IPR036412">
    <property type="entry name" value="HAD-like_sf"/>
</dbReference>
<organism evidence="1 2">
    <name type="scientific">Sporolactobacillus spathodeae</name>
    <dbReference type="NCBI Taxonomy" id="1465502"/>
    <lineage>
        <taxon>Bacteria</taxon>
        <taxon>Bacillati</taxon>
        <taxon>Bacillota</taxon>
        <taxon>Bacilli</taxon>
        <taxon>Bacillales</taxon>
        <taxon>Sporolactobacillaceae</taxon>
        <taxon>Sporolactobacillus</taxon>
    </lineage>
</organism>
<sequence length="77" mass="8545">MQPNRSIRALVFDLDGTLLNSQKKVKERTQQALIQCAEMGLGLVYCDCAPAAVGEGFDPLQYPAAYVGSLLQWRLWS</sequence>
<evidence type="ECO:0000313" key="2">
    <source>
        <dbReference type="Proteomes" id="UP000823201"/>
    </source>
</evidence>
<proteinExistence type="predicted"/>
<protein>
    <submittedName>
        <fullName evidence="1">FMN phosphatase YigB (HAD superfamily)</fullName>
    </submittedName>
</protein>
<dbReference type="RefSeq" id="WP_205007223.1">
    <property type="nucleotide sequence ID" value="NZ_CBCRXA010000021.1"/>
</dbReference>
<comment type="caution">
    <text evidence="1">The sequence shown here is derived from an EMBL/GenBank/DDBJ whole genome shotgun (WGS) entry which is preliminary data.</text>
</comment>
<dbReference type="InterPro" id="IPR023214">
    <property type="entry name" value="HAD_sf"/>
</dbReference>